<proteinExistence type="predicted"/>
<gene>
    <name evidence="2" type="primary">ORF33396</name>
</gene>
<feature type="region of interest" description="Disordered" evidence="1">
    <location>
        <begin position="1"/>
        <end position="79"/>
    </location>
</feature>
<evidence type="ECO:0000256" key="1">
    <source>
        <dbReference type="SAM" id="MobiDB-lite"/>
    </source>
</evidence>
<dbReference type="AlphaFoldDB" id="A0A0B6YQH0"/>
<feature type="non-terminal residue" evidence="2">
    <location>
        <position position="79"/>
    </location>
</feature>
<feature type="compositionally biased region" description="Basic and acidic residues" evidence="1">
    <location>
        <begin position="61"/>
        <end position="79"/>
    </location>
</feature>
<name>A0A0B6YQH0_9EUPU</name>
<feature type="compositionally biased region" description="Low complexity" evidence="1">
    <location>
        <begin position="29"/>
        <end position="38"/>
    </location>
</feature>
<reference evidence="2" key="1">
    <citation type="submission" date="2014-12" db="EMBL/GenBank/DDBJ databases">
        <title>Insight into the proteome of Arion vulgaris.</title>
        <authorList>
            <person name="Aradska J."/>
            <person name="Bulat T."/>
            <person name="Smidak R."/>
            <person name="Sarate P."/>
            <person name="Gangsoo J."/>
            <person name="Sialana F."/>
            <person name="Bilban M."/>
            <person name="Lubec G."/>
        </authorList>
    </citation>
    <scope>NUCLEOTIDE SEQUENCE</scope>
    <source>
        <tissue evidence="2">Skin</tissue>
    </source>
</reference>
<dbReference type="EMBL" id="HACG01011664">
    <property type="protein sequence ID" value="CEK58529.1"/>
    <property type="molecule type" value="Transcribed_RNA"/>
</dbReference>
<protein>
    <submittedName>
        <fullName evidence="2">Uncharacterized protein</fullName>
    </submittedName>
</protein>
<sequence>SKVGSSSPHSPTYYKAPLKGKHMEEPYTSSHRSPSSRSSSRDYLQDYISERSTTSSQYLSRKYEHEHWSSSPQERDHER</sequence>
<feature type="compositionally biased region" description="Polar residues" evidence="1">
    <location>
        <begin position="50"/>
        <end position="59"/>
    </location>
</feature>
<accession>A0A0B6YQH0</accession>
<organism evidence="2">
    <name type="scientific">Arion vulgaris</name>
    <dbReference type="NCBI Taxonomy" id="1028688"/>
    <lineage>
        <taxon>Eukaryota</taxon>
        <taxon>Metazoa</taxon>
        <taxon>Spiralia</taxon>
        <taxon>Lophotrochozoa</taxon>
        <taxon>Mollusca</taxon>
        <taxon>Gastropoda</taxon>
        <taxon>Heterobranchia</taxon>
        <taxon>Euthyneura</taxon>
        <taxon>Panpulmonata</taxon>
        <taxon>Eupulmonata</taxon>
        <taxon>Stylommatophora</taxon>
        <taxon>Helicina</taxon>
        <taxon>Arionoidea</taxon>
        <taxon>Arionidae</taxon>
        <taxon>Arion</taxon>
    </lineage>
</organism>
<feature type="non-terminal residue" evidence="2">
    <location>
        <position position="1"/>
    </location>
</feature>
<evidence type="ECO:0000313" key="2">
    <source>
        <dbReference type="EMBL" id="CEK58529.1"/>
    </source>
</evidence>
<feature type="compositionally biased region" description="Polar residues" evidence="1">
    <location>
        <begin position="1"/>
        <end position="10"/>
    </location>
</feature>